<name>A0A4D4LXL6_STRAX</name>
<evidence type="ECO:0000313" key="3">
    <source>
        <dbReference type="Proteomes" id="UP000302139"/>
    </source>
</evidence>
<sequence length="54" mass="5874">MDDEEQEDDPYGDEEFPAGPERAPAEVTSPPSALLHHRHTGSPHAYASFTGPAR</sequence>
<gene>
    <name evidence="2" type="ORF">SAV14893_047270</name>
</gene>
<reference evidence="2 3" key="1">
    <citation type="submission" date="2019-04" db="EMBL/GenBank/DDBJ databases">
        <title>Draft genome sequences of Streptomyces avermitilis NBRC 14893.</title>
        <authorList>
            <person name="Komaki H."/>
            <person name="Tamura T."/>
            <person name="Hosoyama A."/>
        </authorList>
    </citation>
    <scope>NUCLEOTIDE SEQUENCE [LARGE SCALE GENOMIC DNA]</scope>
    <source>
        <strain evidence="2 3">NBRC 14893</strain>
    </source>
</reference>
<dbReference type="Proteomes" id="UP000302139">
    <property type="component" value="Unassembled WGS sequence"/>
</dbReference>
<feature type="region of interest" description="Disordered" evidence="1">
    <location>
        <begin position="1"/>
        <end position="54"/>
    </location>
</feature>
<proteinExistence type="predicted"/>
<dbReference type="AlphaFoldDB" id="A0A4D4LXL6"/>
<evidence type="ECO:0000256" key="1">
    <source>
        <dbReference type="SAM" id="MobiDB-lite"/>
    </source>
</evidence>
<comment type="caution">
    <text evidence="2">The sequence shown here is derived from an EMBL/GenBank/DDBJ whole genome shotgun (WGS) entry which is preliminary data.</text>
</comment>
<organism evidence="2 3">
    <name type="scientific">Streptomyces avermitilis</name>
    <dbReference type="NCBI Taxonomy" id="33903"/>
    <lineage>
        <taxon>Bacteria</taxon>
        <taxon>Bacillati</taxon>
        <taxon>Actinomycetota</taxon>
        <taxon>Actinomycetes</taxon>
        <taxon>Kitasatosporales</taxon>
        <taxon>Streptomycetaceae</taxon>
        <taxon>Streptomyces</taxon>
    </lineage>
</organism>
<protein>
    <submittedName>
        <fullName evidence="2">Uncharacterized protein</fullName>
    </submittedName>
</protein>
<evidence type="ECO:0000313" key="2">
    <source>
        <dbReference type="EMBL" id="GDY65334.1"/>
    </source>
</evidence>
<dbReference type="EMBL" id="BJHX01000001">
    <property type="protein sequence ID" value="GDY65334.1"/>
    <property type="molecule type" value="Genomic_DNA"/>
</dbReference>
<feature type="compositionally biased region" description="Acidic residues" evidence="1">
    <location>
        <begin position="1"/>
        <end position="16"/>
    </location>
</feature>
<accession>A0A4D4LXL6</accession>